<dbReference type="Gene3D" id="2.160.20.110">
    <property type="match status" value="1"/>
</dbReference>
<reference evidence="3 4" key="1">
    <citation type="submission" date="2019-11" db="EMBL/GenBank/DDBJ databases">
        <title>Growth characteristics of pneumococcus vary with the chemical composition of the capsule and with environmental conditions.</title>
        <authorList>
            <person name="Tothpal A."/>
            <person name="Desobry K."/>
            <person name="Joshi S."/>
            <person name="Wyllie A.L."/>
            <person name="Weinberger D.M."/>
        </authorList>
    </citation>
    <scope>NUCLEOTIDE SEQUENCE [LARGE SCALE GENOMIC DNA]</scope>
    <source>
        <strain evidence="4">pnumococcus19F</strain>
    </source>
</reference>
<organism evidence="3 4">
    <name type="scientific">Streptococcus pneumoniae</name>
    <dbReference type="NCBI Taxonomy" id="1313"/>
    <lineage>
        <taxon>Bacteria</taxon>
        <taxon>Bacillati</taxon>
        <taxon>Bacillota</taxon>
        <taxon>Bacilli</taxon>
        <taxon>Lactobacillales</taxon>
        <taxon>Streptococcaceae</taxon>
        <taxon>Streptococcus</taxon>
    </lineage>
</organism>
<proteinExistence type="predicted"/>
<feature type="non-terminal residue" evidence="3">
    <location>
        <position position="1"/>
    </location>
</feature>
<dbReference type="Pfam" id="PF07581">
    <property type="entry name" value="Glug"/>
    <property type="match status" value="1"/>
</dbReference>
<evidence type="ECO:0000313" key="4">
    <source>
        <dbReference type="Proteomes" id="UP000483094"/>
    </source>
</evidence>
<sequence>IENSSFTGKLIANHQDSNKNDTGGIVGNITGNSSRVNKVRVDALISTNARNNNQTAGGIVGRLENGALISNSVATGEIR</sequence>
<feature type="region of interest" description="Disordered" evidence="1">
    <location>
        <begin position="1"/>
        <end position="28"/>
    </location>
</feature>
<gene>
    <name evidence="3" type="ORF">GM540_17070</name>
</gene>
<dbReference type="InterPro" id="IPR011493">
    <property type="entry name" value="GLUG"/>
</dbReference>
<evidence type="ECO:0000259" key="2">
    <source>
        <dbReference type="Pfam" id="PF07581"/>
    </source>
</evidence>
<dbReference type="Proteomes" id="UP000483094">
    <property type="component" value="Unassembled WGS sequence"/>
</dbReference>
<evidence type="ECO:0000256" key="1">
    <source>
        <dbReference type="SAM" id="MobiDB-lite"/>
    </source>
</evidence>
<accession>A0A6G2DGH2</accession>
<protein>
    <recommendedName>
        <fullName evidence="2">GLUG domain-containing protein</fullName>
    </recommendedName>
</protein>
<dbReference type="AlphaFoldDB" id="A0A6G2DGH2"/>
<dbReference type="EMBL" id="WNHQ01002442">
    <property type="protein sequence ID" value="MTV75643.1"/>
    <property type="molecule type" value="Genomic_DNA"/>
</dbReference>
<evidence type="ECO:0000313" key="3">
    <source>
        <dbReference type="EMBL" id="MTV75643.1"/>
    </source>
</evidence>
<feature type="domain" description="GLUG" evidence="2">
    <location>
        <begin position="52"/>
        <end position="78"/>
    </location>
</feature>
<name>A0A6G2DGH2_STREE</name>
<comment type="caution">
    <text evidence="3">The sequence shown here is derived from an EMBL/GenBank/DDBJ whole genome shotgun (WGS) entry which is preliminary data.</text>
</comment>
<feature type="non-terminal residue" evidence="3">
    <location>
        <position position="79"/>
    </location>
</feature>